<accession>A0A2N9FFJ4</accession>
<sequence>MPWCYLVELCLIILSLHYIAFSLPYRRKALGVHDLNLMDSDMSDRPKEKERNRIGSVRDSGLLLDDDGAPPRISKKIKDSHRPPGGSEFTGLGFSTSDDRRSAVSYKDSLLGDLPGAYAKAFFGEDMEVDAADDVSSDEEDEPAQVGELATCS</sequence>
<organism evidence="2">
    <name type="scientific">Fagus sylvatica</name>
    <name type="common">Beechnut</name>
    <dbReference type="NCBI Taxonomy" id="28930"/>
    <lineage>
        <taxon>Eukaryota</taxon>
        <taxon>Viridiplantae</taxon>
        <taxon>Streptophyta</taxon>
        <taxon>Embryophyta</taxon>
        <taxon>Tracheophyta</taxon>
        <taxon>Spermatophyta</taxon>
        <taxon>Magnoliopsida</taxon>
        <taxon>eudicotyledons</taxon>
        <taxon>Gunneridae</taxon>
        <taxon>Pentapetalae</taxon>
        <taxon>rosids</taxon>
        <taxon>fabids</taxon>
        <taxon>Fagales</taxon>
        <taxon>Fagaceae</taxon>
        <taxon>Fagus</taxon>
    </lineage>
</organism>
<feature type="compositionally biased region" description="Acidic residues" evidence="1">
    <location>
        <begin position="130"/>
        <end position="143"/>
    </location>
</feature>
<evidence type="ECO:0000313" key="2">
    <source>
        <dbReference type="EMBL" id="SPC86002.1"/>
    </source>
</evidence>
<dbReference type="AlphaFoldDB" id="A0A2N9FFJ4"/>
<feature type="region of interest" description="Disordered" evidence="1">
    <location>
        <begin position="41"/>
        <end position="99"/>
    </location>
</feature>
<proteinExistence type="predicted"/>
<name>A0A2N9FFJ4_FAGSY</name>
<feature type="compositionally biased region" description="Basic and acidic residues" evidence="1">
    <location>
        <begin position="42"/>
        <end position="53"/>
    </location>
</feature>
<dbReference type="EMBL" id="OIVN01000816">
    <property type="protein sequence ID" value="SPC86002.1"/>
    <property type="molecule type" value="Genomic_DNA"/>
</dbReference>
<gene>
    <name evidence="2" type="ORF">FSB_LOCUS13884</name>
</gene>
<feature type="region of interest" description="Disordered" evidence="1">
    <location>
        <begin position="130"/>
        <end position="153"/>
    </location>
</feature>
<protein>
    <submittedName>
        <fullName evidence="2">Uncharacterized protein</fullName>
    </submittedName>
</protein>
<reference evidence="2" key="1">
    <citation type="submission" date="2018-02" db="EMBL/GenBank/DDBJ databases">
        <authorList>
            <person name="Cohen D.B."/>
            <person name="Kent A.D."/>
        </authorList>
    </citation>
    <scope>NUCLEOTIDE SEQUENCE</scope>
</reference>
<evidence type="ECO:0000256" key="1">
    <source>
        <dbReference type="SAM" id="MobiDB-lite"/>
    </source>
</evidence>